<feature type="compositionally biased region" description="Acidic residues" evidence="1">
    <location>
        <begin position="31"/>
        <end position="43"/>
    </location>
</feature>
<keyword evidence="3" id="KW-1185">Reference proteome</keyword>
<organism evidence="2 3">
    <name type="scientific">Sphenostylis stenocarpa</name>
    <dbReference type="NCBI Taxonomy" id="92480"/>
    <lineage>
        <taxon>Eukaryota</taxon>
        <taxon>Viridiplantae</taxon>
        <taxon>Streptophyta</taxon>
        <taxon>Embryophyta</taxon>
        <taxon>Tracheophyta</taxon>
        <taxon>Spermatophyta</taxon>
        <taxon>Magnoliopsida</taxon>
        <taxon>eudicotyledons</taxon>
        <taxon>Gunneridae</taxon>
        <taxon>Pentapetalae</taxon>
        <taxon>rosids</taxon>
        <taxon>fabids</taxon>
        <taxon>Fabales</taxon>
        <taxon>Fabaceae</taxon>
        <taxon>Papilionoideae</taxon>
        <taxon>50 kb inversion clade</taxon>
        <taxon>NPAAA clade</taxon>
        <taxon>indigoferoid/millettioid clade</taxon>
        <taxon>Phaseoleae</taxon>
        <taxon>Sphenostylis</taxon>
    </lineage>
</organism>
<dbReference type="Proteomes" id="UP001189624">
    <property type="component" value="Chromosome 2"/>
</dbReference>
<proteinExistence type="predicted"/>
<evidence type="ECO:0000313" key="3">
    <source>
        <dbReference type="Proteomes" id="UP001189624"/>
    </source>
</evidence>
<evidence type="ECO:0000313" key="2">
    <source>
        <dbReference type="EMBL" id="CAJ1932504.1"/>
    </source>
</evidence>
<dbReference type="AlphaFoldDB" id="A0AA86S979"/>
<reference evidence="2" key="1">
    <citation type="submission" date="2023-10" db="EMBL/GenBank/DDBJ databases">
        <authorList>
            <person name="Domelevo Entfellner J.-B."/>
        </authorList>
    </citation>
    <scope>NUCLEOTIDE SEQUENCE</scope>
</reference>
<protein>
    <submittedName>
        <fullName evidence="2">Uncharacterized protein</fullName>
    </submittedName>
</protein>
<sequence>MAPLYLYQMPNSKMSPTTPTETPMMMPKVVEEEEDEDESESSSDGEKNDVGGGNVGKDGVHDQG</sequence>
<feature type="region of interest" description="Disordered" evidence="1">
    <location>
        <begin position="1"/>
        <end position="64"/>
    </location>
</feature>
<feature type="compositionally biased region" description="Low complexity" evidence="1">
    <location>
        <begin position="14"/>
        <end position="27"/>
    </location>
</feature>
<name>A0AA86S979_9FABA</name>
<evidence type="ECO:0000256" key="1">
    <source>
        <dbReference type="SAM" id="MobiDB-lite"/>
    </source>
</evidence>
<dbReference type="EMBL" id="OY731399">
    <property type="protein sequence ID" value="CAJ1932504.1"/>
    <property type="molecule type" value="Genomic_DNA"/>
</dbReference>
<dbReference type="Gramene" id="rna-AYBTSS11_LOCUS5851">
    <property type="protein sequence ID" value="CAJ1932504.1"/>
    <property type="gene ID" value="gene-AYBTSS11_LOCUS5851"/>
</dbReference>
<accession>A0AA86S979</accession>
<gene>
    <name evidence="2" type="ORF">AYBTSS11_LOCUS5851</name>
</gene>